<keyword evidence="1" id="KW-0472">Membrane</keyword>
<dbReference type="AlphaFoldDB" id="A0A0S4QHZ5"/>
<reference evidence="3" key="1">
    <citation type="submission" date="2015-11" db="EMBL/GenBank/DDBJ databases">
        <authorList>
            <person name="Varghese N."/>
        </authorList>
    </citation>
    <scope>NUCLEOTIDE SEQUENCE [LARGE SCALE GENOMIC DNA]</scope>
    <source>
        <strain evidence="3">DSM 45899</strain>
    </source>
</reference>
<dbReference type="Proteomes" id="UP000198802">
    <property type="component" value="Unassembled WGS sequence"/>
</dbReference>
<accession>A0A0S4QHZ5</accession>
<dbReference type="Pfam" id="PF00805">
    <property type="entry name" value="Pentapeptide"/>
    <property type="match status" value="2"/>
</dbReference>
<protein>
    <submittedName>
        <fullName evidence="2">Pentapeptide repeat-containing protein</fullName>
    </submittedName>
</protein>
<dbReference type="SUPFAM" id="SSF141571">
    <property type="entry name" value="Pentapeptide repeat-like"/>
    <property type="match status" value="1"/>
</dbReference>
<keyword evidence="1" id="KW-1133">Transmembrane helix</keyword>
<dbReference type="PANTHER" id="PTHR14136">
    <property type="entry name" value="BTB_POZ DOMAIN-CONTAINING PROTEIN KCTD9"/>
    <property type="match status" value="1"/>
</dbReference>
<evidence type="ECO:0000256" key="1">
    <source>
        <dbReference type="SAM" id="Phobius"/>
    </source>
</evidence>
<evidence type="ECO:0000313" key="3">
    <source>
        <dbReference type="Proteomes" id="UP000198802"/>
    </source>
</evidence>
<keyword evidence="3" id="KW-1185">Reference proteome</keyword>
<name>A0A0S4QHZ5_9ACTN</name>
<feature type="transmembrane region" description="Helical" evidence="1">
    <location>
        <begin position="38"/>
        <end position="60"/>
    </location>
</feature>
<dbReference type="Gene3D" id="2.160.20.80">
    <property type="entry name" value="E3 ubiquitin-protein ligase SopA"/>
    <property type="match status" value="1"/>
</dbReference>
<organism evidence="2 3">
    <name type="scientific">Parafrankia irregularis</name>
    <dbReference type="NCBI Taxonomy" id="795642"/>
    <lineage>
        <taxon>Bacteria</taxon>
        <taxon>Bacillati</taxon>
        <taxon>Actinomycetota</taxon>
        <taxon>Actinomycetes</taxon>
        <taxon>Frankiales</taxon>
        <taxon>Frankiaceae</taxon>
        <taxon>Parafrankia</taxon>
    </lineage>
</organism>
<dbReference type="InterPro" id="IPR001646">
    <property type="entry name" value="5peptide_repeat"/>
</dbReference>
<sequence>MIAICAIIGAGCMAAAVFFLPHYIYPGTDADVGDARAALQSGLLTAATTLIAVAGGLIALSETRQANAEIRHANANTHVRELYVEAVKLLNDNDLGIRLGGIYALERIATDSPEDQRMIVEVLSAFVRVRSVDLVSSGQDSPQGDPDSISMRAAVDVHAAVTVLGRLPVLDGVPRADLTGSRLTGLAALAGLQATGANFARVDLTGADLTGARLGGADFTGTMLVRADLTNAFLDSANLTDALLIGANLTEARLANVTLSGAYLGGANLSGARLEGANLSDIQGLSYQQLSLAMGNGWTSLPSGMPRPDSWER</sequence>
<gene>
    <name evidence="2" type="ORF">Ga0074812_104308</name>
</gene>
<evidence type="ECO:0000313" key="2">
    <source>
        <dbReference type="EMBL" id="CUU55227.1"/>
    </source>
</evidence>
<dbReference type="RefSeq" id="WP_091273453.1">
    <property type="nucleotide sequence ID" value="NZ_FAOZ01000004.1"/>
</dbReference>
<keyword evidence="1" id="KW-0812">Transmembrane</keyword>
<dbReference type="InterPro" id="IPR051082">
    <property type="entry name" value="Pentapeptide-BTB/POZ_domain"/>
</dbReference>
<dbReference type="PANTHER" id="PTHR14136:SF17">
    <property type="entry name" value="BTB_POZ DOMAIN-CONTAINING PROTEIN KCTD9"/>
    <property type="match status" value="1"/>
</dbReference>
<proteinExistence type="predicted"/>
<dbReference type="EMBL" id="FAOZ01000004">
    <property type="protein sequence ID" value="CUU55227.1"/>
    <property type="molecule type" value="Genomic_DNA"/>
</dbReference>